<protein>
    <submittedName>
        <fullName evidence="1">Uncharacterized protein</fullName>
    </submittedName>
</protein>
<dbReference type="AlphaFoldDB" id="A0A4Y2UNG1"/>
<sequence>MRKQQMHLQTHEPHRFLLFRRREIMRTVDEAHGKTGRGT</sequence>
<accession>A0A4Y2UNG1</accession>
<evidence type="ECO:0000313" key="1">
    <source>
        <dbReference type="EMBL" id="GBO13671.1"/>
    </source>
</evidence>
<feature type="non-terminal residue" evidence="1">
    <location>
        <position position="39"/>
    </location>
</feature>
<name>A0A4Y2UNG1_ARAVE</name>
<keyword evidence="2" id="KW-1185">Reference proteome</keyword>
<organism evidence="1 2">
    <name type="scientific">Araneus ventricosus</name>
    <name type="common">Orbweaver spider</name>
    <name type="synonym">Epeira ventricosa</name>
    <dbReference type="NCBI Taxonomy" id="182803"/>
    <lineage>
        <taxon>Eukaryota</taxon>
        <taxon>Metazoa</taxon>
        <taxon>Ecdysozoa</taxon>
        <taxon>Arthropoda</taxon>
        <taxon>Chelicerata</taxon>
        <taxon>Arachnida</taxon>
        <taxon>Araneae</taxon>
        <taxon>Araneomorphae</taxon>
        <taxon>Entelegynae</taxon>
        <taxon>Araneoidea</taxon>
        <taxon>Araneidae</taxon>
        <taxon>Araneus</taxon>
    </lineage>
</organism>
<comment type="caution">
    <text evidence="1">The sequence shown here is derived from an EMBL/GenBank/DDBJ whole genome shotgun (WGS) entry which is preliminary data.</text>
</comment>
<reference evidence="1 2" key="1">
    <citation type="journal article" date="2019" name="Sci. Rep.">
        <title>Orb-weaving spider Araneus ventricosus genome elucidates the spidroin gene catalogue.</title>
        <authorList>
            <person name="Kono N."/>
            <person name="Nakamura H."/>
            <person name="Ohtoshi R."/>
            <person name="Moran D.A.P."/>
            <person name="Shinohara A."/>
            <person name="Yoshida Y."/>
            <person name="Fujiwara M."/>
            <person name="Mori M."/>
            <person name="Tomita M."/>
            <person name="Arakawa K."/>
        </authorList>
    </citation>
    <scope>NUCLEOTIDE SEQUENCE [LARGE SCALE GENOMIC DNA]</scope>
</reference>
<proteinExistence type="predicted"/>
<gene>
    <name evidence="1" type="ORF">AVEN_233720_1</name>
</gene>
<dbReference type="EMBL" id="BGPR01037941">
    <property type="protein sequence ID" value="GBO13671.1"/>
    <property type="molecule type" value="Genomic_DNA"/>
</dbReference>
<evidence type="ECO:0000313" key="2">
    <source>
        <dbReference type="Proteomes" id="UP000499080"/>
    </source>
</evidence>
<dbReference type="Proteomes" id="UP000499080">
    <property type="component" value="Unassembled WGS sequence"/>
</dbReference>